<dbReference type="InterPro" id="IPR024185">
    <property type="entry name" value="FTHF_cligase-like_sf"/>
</dbReference>
<dbReference type="PANTHER" id="PTHR23407">
    <property type="entry name" value="ATPASE INHIBITOR/5-FORMYLTETRAHYDROFOLATE CYCLO-LIGASE"/>
    <property type="match status" value="1"/>
</dbReference>
<dbReference type="InterPro" id="IPR037171">
    <property type="entry name" value="NagB/RpiA_transferase-like"/>
</dbReference>
<comment type="similarity">
    <text evidence="1 7">Belongs to the 5-formyltetrahydrofolate cyclo-ligase family.</text>
</comment>
<dbReference type="InterPro" id="IPR002698">
    <property type="entry name" value="FTHF_cligase"/>
</dbReference>
<sequence length="225" mass="24710">MATATIQGQKRALRKLVSASLKSLSQSQIQHQSKIVTDAVVNSAVFQTSKHISCYLSMPNGELDTAPLVAAILAAGKVLYVPRLDTSDSSHPRMDMLRVYDQPDLDSFPSGLWGIREPSYEREGRRRSNALDADQQLDLILVPGVAFDTSMGRLGHGKGYYDSFITEYIAKTARSRPFLVALALREQVLQADQVPMIAGKDWSMDCVVHPDGVLDPNKLLDGATH</sequence>
<evidence type="ECO:0000313" key="9">
    <source>
        <dbReference type="Proteomes" id="UP000736335"/>
    </source>
</evidence>
<name>A0A9P6L9C6_9AGAM</name>
<dbReference type="EC" id="6.3.3.2" evidence="5 7"/>
<dbReference type="GO" id="GO:0009396">
    <property type="term" value="P:folic acid-containing compound biosynthetic process"/>
    <property type="evidence" value="ECO:0007669"/>
    <property type="project" value="TreeGrafter"/>
</dbReference>
<organism evidence="8 9">
    <name type="scientific">Thelephora terrestris</name>
    <dbReference type="NCBI Taxonomy" id="56493"/>
    <lineage>
        <taxon>Eukaryota</taxon>
        <taxon>Fungi</taxon>
        <taxon>Dikarya</taxon>
        <taxon>Basidiomycota</taxon>
        <taxon>Agaricomycotina</taxon>
        <taxon>Agaricomycetes</taxon>
        <taxon>Thelephorales</taxon>
        <taxon>Thelephoraceae</taxon>
        <taxon>Thelephora</taxon>
    </lineage>
</organism>
<dbReference type="GO" id="GO:0005739">
    <property type="term" value="C:mitochondrion"/>
    <property type="evidence" value="ECO:0007669"/>
    <property type="project" value="TreeGrafter"/>
</dbReference>
<evidence type="ECO:0000256" key="7">
    <source>
        <dbReference type="RuleBase" id="RU361279"/>
    </source>
</evidence>
<feature type="binding site" evidence="6">
    <location>
        <begin position="153"/>
        <end position="161"/>
    </location>
    <ligand>
        <name>ATP</name>
        <dbReference type="ChEBI" id="CHEBI:30616"/>
    </ligand>
</feature>
<comment type="caution">
    <text evidence="8">The sequence shown here is derived from an EMBL/GenBank/DDBJ whole genome shotgun (WGS) entry which is preliminary data.</text>
</comment>
<dbReference type="PANTHER" id="PTHR23407:SF1">
    <property type="entry name" value="5-FORMYLTETRAHYDROFOLATE CYCLO-LIGASE"/>
    <property type="match status" value="1"/>
</dbReference>
<evidence type="ECO:0000256" key="1">
    <source>
        <dbReference type="ARBA" id="ARBA00010638"/>
    </source>
</evidence>
<accession>A0A9P6L9C6</accession>
<reference evidence="8" key="1">
    <citation type="journal article" date="2020" name="Nat. Commun.">
        <title>Large-scale genome sequencing of mycorrhizal fungi provides insights into the early evolution of symbiotic traits.</title>
        <authorList>
            <person name="Miyauchi S."/>
            <person name="Kiss E."/>
            <person name="Kuo A."/>
            <person name="Drula E."/>
            <person name="Kohler A."/>
            <person name="Sanchez-Garcia M."/>
            <person name="Morin E."/>
            <person name="Andreopoulos B."/>
            <person name="Barry K.W."/>
            <person name="Bonito G."/>
            <person name="Buee M."/>
            <person name="Carver A."/>
            <person name="Chen C."/>
            <person name="Cichocki N."/>
            <person name="Clum A."/>
            <person name="Culley D."/>
            <person name="Crous P.W."/>
            <person name="Fauchery L."/>
            <person name="Girlanda M."/>
            <person name="Hayes R.D."/>
            <person name="Keri Z."/>
            <person name="LaButti K."/>
            <person name="Lipzen A."/>
            <person name="Lombard V."/>
            <person name="Magnuson J."/>
            <person name="Maillard F."/>
            <person name="Murat C."/>
            <person name="Nolan M."/>
            <person name="Ohm R.A."/>
            <person name="Pangilinan J."/>
            <person name="Pereira M.F."/>
            <person name="Perotto S."/>
            <person name="Peter M."/>
            <person name="Pfister S."/>
            <person name="Riley R."/>
            <person name="Sitrit Y."/>
            <person name="Stielow J.B."/>
            <person name="Szollosi G."/>
            <person name="Zifcakova L."/>
            <person name="Stursova M."/>
            <person name="Spatafora J.W."/>
            <person name="Tedersoo L."/>
            <person name="Vaario L.M."/>
            <person name="Yamada A."/>
            <person name="Yan M."/>
            <person name="Wang P."/>
            <person name="Xu J."/>
            <person name="Bruns T."/>
            <person name="Baldrian P."/>
            <person name="Vilgalys R."/>
            <person name="Dunand C."/>
            <person name="Henrissat B."/>
            <person name="Grigoriev I.V."/>
            <person name="Hibbett D."/>
            <person name="Nagy L.G."/>
            <person name="Martin F.M."/>
        </authorList>
    </citation>
    <scope>NUCLEOTIDE SEQUENCE</scope>
    <source>
        <strain evidence="8">UH-Tt-Lm1</strain>
    </source>
</reference>
<keyword evidence="3 6" id="KW-0067">ATP-binding</keyword>
<comment type="catalytic activity">
    <reaction evidence="4 7">
        <text>(6S)-5-formyl-5,6,7,8-tetrahydrofolate + ATP = (6R)-5,10-methenyltetrahydrofolate + ADP + phosphate</text>
        <dbReference type="Rhea" id="RHEA:10488"/>
        <dbReference type="ChEBI" id="CHEBI:30616"/>
        <dbReference type="ChEBI" id="CHEBI:43474"/>
        <dbReference type="ChEBI" id="CHEBI:57455"/>
        <dbReference type="ChEBI" id="CHEBI:57457"/>
        <dbReference type="ChEBI" id="CHEBI:456216"/>
        <dbReference type="EC" id="6.3.3.2"/>
    </reaction>
</comment>
<dbReference type="Pfam" id="PF01812">
    <property type="entry name" value="5-FTHF_cyc-lig"/>
    <property type="match status" value="1"/>
</dbReference>
<dbReference type="NCBIfam" id="TIGR02727">
    <property type="entry name" value="MTHFS_bact"/>
    <property type="match status" value="1"/>
</dbReference>
<proteinExistence type="inferred from homology"/>
<evidence type="ECO:0000256" key="3">
    <source>
        <dbReference type="ARBA" id="ARBA00022840"/>
    </source>
</evidence>
<dbReference type="Gene3D" id="3.40.50.10420">
    <property type="entry name" value="NagB/RpiA/CoA transferase-like"/>
    <property type="match status" value="1"/>
</dbReference>
<keyword evidence="7" id="KW-0479">Metal-binding</keyword>
<dbReference type="GO" id="GO:0030272">
    <property type="term" value="F:5-formyltetrahydrofolate cyclo-ligase activity"/>
    <property type="evidence" value="ECO:0007669"/>
    <property type="project" value="UniProtKB-EC"/>
</dbReference>
<gene>
    <name evidence="8" type="ORF">BJ322DRAFT_1105922</name>
</gene>
<dbReference type="GO" id="GO:0035999">
    <property type="term" value="P:tetrahydrofolate interconversion"/>
    <property type="evidence" value="ECO:0007669"/>
    <property type="project" value="TreeGrafter"/>
</dbReference>
<dbReference type="GO" id="GO:0046872">
    <property type="term" value="F:metal ion binding"/>
    <property type="evidence" value="ECO:0007669"/>
    <property type="project" value="UniProtKB-KW"/>
</dbReference>
<keyword evidence="9" id="KW-1185">Reference proteome</keyword>
<dbReference type="Proteomes" id="UP000736335">
    <property type="component" value="Unassembled WGS sequence"/>
</dbReference>
<dbReference type="AlphaFoldDB" id="A0A9P6L9C6"/>
<evidence type="ECO:0000256" key="2">
    <source>
        <dbReference type="ARBA" id="ARBA00022741"/>
    </source>
</evidence>
<dbReference type="SUPFAM" id="SSF100950">
    <property type="entry name" value="NagB/RpiA/CoA transferase-like"/>
    <property type="match status" value="1"/>
</dbReference>
<feature type="binding site" evidence="6">
    <location>
        <position position="62"/>
    </location>
    <ligand>
        <name>substrate</name>
    </ligand>
</feature>
<protein>
    <recommendedName>
        <fullName evidence="5 7">5-formyltetrahydrofolate cyclo-ligase</fullName>
        <ecNumber evidence="5 7">6.3.3.2</ecNumber>
    </recommendedName>
</protein>
<reference evidence="8" key="2">
    <citation type="submission" date="2020-11" db="EMBL/GenBank/DDBJ databases">
        <authorList>
            <consortium name="DOE Joint Genome Institute"/>
            <person name="Kuo A."/>
            <person name="Miyauchi S."/>
            <person name="Kiss E."/>
            <person name="Drula E."/>
            <person name="Kohler A."/>
            <person name="Sanchez-Garcia M."/>
            <person name="Andreopoulos B."/>
            <person name="Barry K.W."/>
            <person name="Bonito G."/>
            <person name="Buee M."/>
            <person name="Carver A."/>
            <person name="Chen C."/>
            <person name="Cichocki N."/>
            <person name="Clum A."/>
            <person name="Culley D."/>
            <person name="Crous P.W."/>
            <person name="Fauchery L."/>
            <person name="Girlanda M."/>
            <person name="Hayes R."/>
            <person name="Keri Z."/>
            <person name="Labutti K."/>
            <person name="Lipzen A."/>
            <person name="Lombard V."/>
            <person name="Magnuson J."/>
            <person name="Maillard F."/>
            <person name="Morin E."/>
            <person name="Murat C."/>
            <person name="Nolan M."/>
            <person name="Ohm R."/>
            <person name="Pangilinan J."/>
            <person name="Pereira M."/>
            <person name="Perotto S."/>
            <person name="Peter M."/>
            <person name="Riley R."/>
            <person name="Sitrit Y."/>
            <person name="Stielow B."/>
            <person name="Szollosi G."/>
            <person name="Zifcakova L."/>
            <person name="Stursova M."/>
            <person name="Spatafora J.W."/>
            <person name="Tedersoo L."/>
            <person name="Vaario L.-M."/>
            <person name="Yamada A."/>
            <person name="Yan M."/>
            <person name="Wang P."/>
            <person name="Xu J."/>
            <person name="Bruns T."/>
            <person name="Baldrian P."/>
            <person name="Vilgalys R."/>
            <person name="Henrissat B."/>
            <person name="Grigoriev I.V."/>
            <person name="Hibbett D."/>
            <person name="Nagy L.G."/>
            <person name="Martin F.M."/>
        </authorList>
    </citation>
    <scope>NUCLEOTIDE SEQUENCE</scope>
    <source>
        <strain evidence="8">UH-Tt-Lm1</strain>
    </source>
</reference>
<dbReference type="GO" id="GO:0005524">
    <property type="term" value="F:ATP binding"/>
    <property type="evidence" value="ECO:0007669"/>
    <property type="project" value="UniProtKB-KW"/>
</dbReference>
<dbReference type="EMBL" id="WIUZ02000004">
    <property type="protein sequence ID" value="KAF9787882.1"/>
    <property type="molecule type" value="Genomic_DNA"/>
</dbReference>
<feature type="binding site" evidence="6">
    <location>
        <begin position="10"/>
        <end position="14"/>
    </location>
    <ligand>
        <name>ATP</name>
        <dbReference type="ChEBI" id="CHEBI:30616"/>
    </ligand>
</feature>
<evidence type="ECO:0000256" key="6">
    <source>
        <dbReference type="PIRSR" id="PIRSR006806-1"/>
    </source>
</evidence>
<feature type="binding site" evidence="6">
    <location>
        <position position="56"/>
    </location>
    <ligand>
        <name>substrate</name>
    </ligand>
</feature>
<keyword evidence="2 6" id="KW-0547">Nucleotide-binding</keyword>
<evidence type="ECO:0000256" key="4">
    <source>
        <dbReference type="ARBA" id="ARBA00036539"/>
    </source>
</evidence>
<dbReference type="OrthoDB" id="2015992at2759"/>
<evidence type="ECO:0000256" key="5">
    <source>
        <dbReference type="ARBA" id="ARBA00038966"/>
    </source>
</evidence>
<comment type="cofactor">
    <cofactor evidence="7">
        <name>Mg(2+)</name>
        <dbReference type="ChEBI" id="CHEBI:18420"/>
    </cofactor>
</comment>
<keyword evidence="7" id="KW-0460">Magnesium</keyword>
<dbReference type="PIRSF" id="PIRSF006806">
    <property type="entry name" value="FTHF_cligase"/>
    <property type="match status" value="1"/>
</dbReference>
<evidence type="ECO:0000313" key="8">
    <source>
        <dbReference type="EMBL" id="KAF9787882.1"/>
    </source>
</evidence>